<keyword evidence="6" id="KW-0378">Hydrolase</keyword>
<proteinExistence type="inferred from homology"/>
<evidence type="ECO:0000256" key="1">
    <source>
        <dbReference type="ARBA" id="ARBA00005417"/>
    </source>
</evidence>
<dbReference type="InterPro" id="IPR015860">
    <property type="entry name" value="ABC_transpr_TagH-like"/>
</dbReference>
<dbReference type="InterPro" id="IPR050683">
    <property type="entry name" value="Bact_Polysacc_Export_ATP-bd"/>
</dbReference>
<dbReference type="CDD" id="cd03220">
    <property type="entry name" value="ABC_KpsT_Wzt"/>
    <property type="match status" value="1"/>
</dbReference>
<dbReference type="SMART" id="SM00382">
    <property type="entry name" value="AAA"/>
    <property type="match status" value="1"/>
</dbReference>
<dbReference type="EMBL" id="CP019688">
    <property type="protein sequence ID" value="AQQ15789.1"/>
    <property type="molecule type" value="Genomic_DNA"/>
</dbReference>
<dbReference type="InterPro" id="IPR003439">
    <property type="entry name" value="ABC_transporter-like_ATP-bd"/>
</dbReference>
<dbReference type="PANTHER" id="PTHR46743">
    <property type="entry name" value="TEICHOIC ACIDS EXPORT ATP-BINDING PROTEIN TAGH"/>
    <property type="match status" value="1"/>
</dbReference>
<dbReference type="InterPro" id="IPR027417">
    <property type="entry name" value="P-loop_NTPase"/>
</dbReference>
<sequence>MSDLASNLTESDRVSRNLDPTIVVDNVVKTYAIGRGGSEDLKNSRMLRGRQRVEALKGVSMVVSPGESVGIMGLNGSGKSTLLRLISGGEEPTTGRILVKSRPTLMGVAPALQRDLTGEQNIYLGCLALGMSPAEAREQIGIIAEWTELGEAIHRPMGTYSSGMGARLNFAISTSVNPEILLVDEALSTGDAAFGAKAEQRIGEVIDKAGNLLLVSHDIRTIEKLCDRAVWIHKGEVIEDGPMEEISPLYHEWARLLGKEDKAPAYDFLEGVKLNYSRPAIFFTNSGGG</sequence>
<dbReference type="OrthoDB" id="9778870at2"/>
<accession>A0A1Q2HY88</accession>
<dbReference type="SUPFAM" id="SSF52540">
    <property type="entry name" value="P-loop containing nucleoside triphosphate hydrolases"/>
    <property type="match status" value="1"/>
</dbReference>
<dbReference type="Pfam" id="PF00005">
    <property type="entry name" value="ABC_tran"/>
    <property type="match status" value="1"/>
</dbReference>
<evidence type="ECO:0000313" key="6">
    <source>
        <dbReference type="EMBL" id="AQQ15789.1"/>
    </source>
</evidence>
<dbReference type="Gene3D" id="3.40.50.300">
    <property type="entry name" value="P-loop containing nucleotide triphosphate hydrolases"/>
    <property type="match status" value="1"/>
</dbReference>
<protein>
    <submittedName>
        <fullName evidence="6">Teichoic acids export ATP-binding protein TagH</fullName>
        <ecNumber evidence="6">3.6.3.40</ecNumber>
    </submittedName>
</protein>
<keyword evidence="2" id="KW-0813">Transport</keyword>
<evidence type="ECO:0000313" key="7">
    <source>
        <dbReference type="Proteomes" id="UP000217209"/>
    </source>
</evidence>
<evidence type="ECO:0000256" key="2">
    <source>
        <dbReference type="ARBA" id="ARBA00022448"/>
    </source>
</evidence>
<gene>
    <name evidence="6" type="primary">tagH2</name>
    <name evidence="6" type="ORF">CGLAU_09185</name>
</gene>
<name>A0A1Q2HY88_9CORY</name>
<evidence type="ECO:0000256" key="4">
    <source>
        <dbReference type="ARBA" id="ARBA00022840"/>
    </source>
</evidence>
<comment type="similarity">
    <text evidence="1">Belongs to the ABC transporter superfamily.</text>
</comment>
<dbReference type="GO" id="GO:0005524">
    <property type="term" value="F:ATP binding"/>
    <property type="evidence" value="ECO:0007669"/>
    <property type="project" value="UniProtKB-KW"/>
</dbReference>
<dbReference type="GO" id="GO:0016887">
    <property type="term" value="F:ATP hydrolysis activity"/>
    <property type="evidence" value="ECO:0007669"/>
    <property type="project" value="InterPro"/>
</dbReference>
<dbReference type="PANTHER" id="PTHR46743:SF2">
    <property type="entry name" value="TEICHOIC ACIDS EXPORT ATP-BINDING PROTEIN TAGH"/>
    <property type="match status" value="1"/>
</dbReference>
<feature type="domain" description="ABC transporter" evidence="5">
    <location>
        <begin position="41"/>
        <end position="259"/>
    </location>
</feature>
<keyword evidence="4 6" id="KW-0067">ATP-binding</keyword>
<dbReference type="EC" id="3.6.3.40" evidence="6"/>
<keyword evidence="7" id="KW-1185">Reference proteome</keyword>
<reference evidence="6 7" key="1">
    <citation type="submission" date="2016-12" db="EMBL/GenBank/DDBJ databases">
        <authorList>
            <person name="Song W.-J."/>
            <person name="Kurnit D.M."/>
        </authorList>
    </citation>
    <scope>NUCLEOTIDE SEQUENCE [LARGE SCALE GENOMIC DNA]</scope>
    <source>
        <strain evidence="6 7">DSM 30827</strain>
    </source>
</reference>
<dbReference type="PROSITE" id="PS50893">
    <property type="entry name" value="ABC_TRANSPORTER_2"/>
    <property type="match status" value="1"/>
</dbReference>
<dbReference type="GO" id="GO:0016020">
    <property type="term" value="C:membrane"/>
    <property type="evidence" value="ECO:0007669"/>
    <property type="project" value="InterPro"/>
</dbReference>
<dbReference type="RefSeq" id="WP_095660424.1">
    <property type="nucleotide sequence ID" value="NZ_BAAAKB010000032.1"/>
</dbReference>
<keyword evidence="3" id="KW-0547">Nucleotide-binding</keyword>
<evidence type="ECO:0000259" key="5">
    <source>
        <dbReference type="PROSITE" id="PS50893"/>
    </source>
</evidence>
<dbReference type="KEGG" id="cgv:CGLAU_09185"/>
<evidence type="ECO:0000256" key="3">
    <source>
        <dbReference type="ARBA" id="ARBA00022741"/>
    </source>
</evidence>
<dbReference type="GO" id="GO:0140359">
    <property type="term" value="F:ABC-type transporter activity"/>
    <property type="evidence" value="ECO:0007669"/>
    <property type="project" value="InterPro"/>
</dbReference>
<dbReference type="AlphaFoldDB" id="A0A1Q2HY88"/>
<dbReference type="InterPro" id="IPR003593">
    <property type="entry name" value="AAA+_ATPase"/>
</dbReference>
<dbReference type="Proteomes" id="UP000217209">
    <property type="component" value="Chromosome"/>
</dbReference>
<organism evidence="6 7">
    <name type="scientific">Corynebacterium glaucum</name>
    <dbReference type="NCBI Taxonomy" id="187491"/>
    <lineage>
        <taxon>Bacteria</taxon>
        <taxon>Bacillati</taxon>
        <taxon>Actinomycetota</taxon>
        <taxon>Actinomycetes</taxon>
        <taxon>Mycobacteriales</taxon>
        <taxon>Corynebacteriaceae</taxon>
        <taxon>Corynebacterium</taxon>
    </lineage>
</organism>